<name>A0A5C5G0Q8_9BASI</name>
<accession>A0A5C5G0Q8</accession>
<dbReference type="Proteomes" id="UP000311382">
    <property type="component" value="Unassembled WGS sequence"/>
</dbReference>
<evidence type="ECO:0000256" key="1">
    <source>
        <dbReference type="SAM" id="MobiDB-lite"/>
    </source>
</evidence>
<protein>
    <recommendedName>
        <fullName evidence="4">Mediator complex subunit 8</fullName>
    </recommendedName>
</protein>
<feature type="compositionally biased region" description="Basic and acidic residues" evidence="1">
    <location>
        <begin position="100"/>
        <end position="114"/>
    </location>
</feature>
<comment type="caution">
    <text evidence="2">The sequence shown here is derived from an EMBL/GenBank/DDBJ whole genome shotgun (WGS) entry which is preliminary data.</text>
</comment>
<organism evidence="2 3">
    <name type="scientific">Rhodotorula diobovata</name>
    <dbReference type="NCBI Taxonomy" id="5288"/>
    <lineage>
        <taxon>Eukaryota</taxon>
        <taxon>Fungi</taxon>
        <taxon>Dikarya</taxon>
        <taxon>Basidiomycota</taxon>
        <taxon>Pucciniomycotina</taxon>
        <taxon>Microbotryomycetes</taxon>
        <taxon>Sporidiobolales</taxon>
        <taxon>Sporidiobolaceae</taxon>
        <taxon>Rhodotorula</taxon>
    </lineage>
</organism>
<evidence type="ECO:0008006" key="4">
    <source>
        <dbReference type="Google" id="ProtNLM"/>
    </source>
</evidence>
<dbReference type="AlphaFoldDB" id="A0A5C5G0Q8"/>
<feature type="region of interest" description="Disordered" evidence="1">
    <location>
        <begin position="247"/>
        <end position="266"/>
    </location>
</feature>
<feature type="region of interest" description="Disordered" evidence="1">
    <location>
        <begin position="1"/>
        <end position="31"/>
    </location>
</feature>
<proteinExistence type="predicted"/>
<feature type="compositionally biased region" description="Polar residues" evidence="1">
    <location>
        <begin position="1"/>
        <end position="20"/>
    </location>
</feature>
<keyword evidence="3" id="KW-1185">Reference proteome</keyword>
<gene>
    <name evidence="2" type="ORF">DMC30DRAFT_391756</name>
</gene>
<dbReference type="Gene3D" id="1.20.58.1710">
    <property type="match status" value="1"/>
</dbReference>
<sequence length="283" mass="30915">MQAALSSLHANPARNRTPSTPGAPGATHNGALPDLDPLRLRLVQLIDAVTVLHTQLSYLAFHSPTPSTANPGVLAFPELVARYNTLLTHLTALQALLSSEQDKDKERERERHEGTQGGAQGRRRRAERDRDLKRDKWDSLAVVPAGKVDEANDWIVGMLLRTKQTPEVEASQADLLASLPEPFASSLLPTAPSTGPTSFASLASDHARLVSLAQDRIAALREFNSDNEEWDWKARVELDEDEADEVGGAGEAMQVDEKGAGAPRAWTPQEVQAFMRTKQRPTL</sequence>
<evidence type="ECO:0000313" key="2">
    <source>
        <dbReference type="EMBL" id="TNY22668.1"/>
    </source>
</evidence>
<dbReference type="OrthoDB" id="5568181at2759"/>
<evidence type="ECO:0000313" key="3">
    <source>
        <dbReference type="Proteomes" id="UP000311382"/>
    </source>
</evidence>
<feature type="region of interest" description="Disordered" evidence="1">
    <location>
        <begin position="100"/>
        <end position="130"/>
    </location>
</feature>
<reference evidence="2 3" key="1">
    <citation type="submission" date="2019-03" db="EMBL/GenBank/DDBJ databases">
        <title>Rhodosporidium diobovatum UCD-FST 08-225 genome sequencing, assembly, and annotation.</title>
        <authorList>
            <person name="Fakankun I.U."/>
            <person name="Fristensky B."/>
            <person name="Levin D.B."/>
        </authorList>
    </citation>
    <scope>NUCLEOTIDE SEQUENCE [LARGE SCALE GENOMIC DNA]</scope>
    <source>
        <strain evidence="2 3">UCD-FST 08-225</strain>
    </source>
</reference>
<dbReference type="EMBL" id="SOZI01000022">
    <property type="protein sequence ID" value="TNY22668.1"/>
    <property type="molecule type" value="Genomic_DNA"/>
</dbReference>